<evidence type="ECO:0000256" key="1">
    <source>
        <dbReference type="SAM" id="MobiDB-lite"/>
    </source>
</evidence>
<protein>
    <submittedName>
        <fullName evidence="2">Uncharacterized protein</fullName>
    </submittedName>
</protein>
<name>A0AAW0GFM5_9APHY</name>
<feature type="compositionally biased region" description="Polar residues" evidence="1">
    <location>
        <begin position="1"/>
        <end position="10"/>
    </location>
</feature>
<feature type="region of interest" description="Disordered" evidence="1">
    <location>
        <begin position="1"/>
        <end position="112"/>
    </location>
</feature>
<evidence type="ECO:0000313" key="3">
    <source>
        <dbReference type="Proteomes" id="UP001385951"/>
    </source>
</evidence>
<sequence>MPIFHTKQNTVPPPPAQSSPPNRSRSLFSRNRTPSPVHNDSTTSPTNSQRGGFFSRRRSLSPENPSTNGSNGGFFSRRRSSSSSSSSGGSRDLRKDPTISAARAKVADAEASERAADFALAQARTSVKEAREHVRILERETLEEARRAKAKQAEAKTVSKSAKGLGRHG</sequence>
<gene>
    <name evidence="2" type="ORF">QCA50_003898</name>
</gene>
<dbReference type="Proteomes" id="UP001385951">
    <property type="component" value="Unassembled WGS sequence"/>
</dbReference>
<dbReference type="AlphaFoldDB" id="A0AAW0GFM5"/>
<keyword evidence="3" id="KW-1185">Reference proteome</keyword>
<feature type="region of interest" description="Disordered" evidence="1">
    <location>
        <begin position="149"/>
        <end position="169"/>
    </location>
</feature>
<evidence type="ECO:0000313" key="2">
    <source>
        <dbReference type="EMBL" id="KAK7692273.1"/>
    </source>
</evidence>
<organism evidence="2 3">
    <name type="scientific">Cerrena zonata</name>
    <dbReference type="NCBI Taxonomy" id="2478898"/>
    <lineage>
        <taxon>Eukaryota</taxon>
        <taxon>Fungi</taxon>
        <taxon>Dikarya</taxon>
        <taxon>Basidiomycota</taxon>
        <taxon>Agaricomycotina</taxon>
        <taxon>Agaricomycetes</taxon>
        <taxon>Polyporales</taxon>
        <taxon>Cerrenaceae</taxon>
        <taxon>Cerrena</taxon>
    </lineage>
</organism>
<reference evidence="2 3" key="1">
    <citation type="submission" date="2022-09" db="EMBL/GenBank/DDBJ databases">
        <authorList>
            <person name="Palmer J.M."/>
        </authorList>
    </citation>
    <scope>NUCLEOTIDE SEQUENCE [LARGE SCALE GENOMIC DNA]</scope>
    <source>
        <strain evidence="2 3">DSM 7382</strain>
    </source>
</reference>
<accession>A0AAW0GFM5</accession>
<comment type="caution">
    <text evidence="2">The sequence shown here is derived from an EMBL/GenBank/DDBJ whole genome shotgun (WGS) entry which is preliminary data.</text>
</comment>
<feature type="compositionally biased region" description="Low complexity" evidence="1">
    <location>
        <begin position="81"/>
        <end position="90"/>
    </location>
</feature>
<feature type="compositionally biased region" description="Polar residues" evidence="1">
    <location>
        <begin position="27"/>
        <end position="49"/>
    </location>
</feature>
<proteinExistence type="predicted"/>
<dbReference type="EMBL" id="JASBNA010000004">
    <property type="protein sequence ID" value="KAK7692273.1"/>
    <property type="molecule type" value="Genomic_DNA"/>
</dbReference>